<proteinExistence type="predicted"/>
<dbReference type="PANTHER" id="PTHR43190:SF3">
    <property type="entry name" value="N-ACETYL-D-GLUCOSAMINE KINASE"/>
    <property type="match status" value="1"/>
</dbReference>
<sequence length="280" mass="31783">MKVQLIADCGSTKADWCLLGAGEPTRYQTSGISPFFLNAQQIQELLEKELLPQLPPDIQIDEIHYYGTGCLQRKSVELVETALQAVWPIASYEVNHDMMGAARALCGKEPGVASILGTGSNSCFFDGTVIKKNNPGLGYVLGDEGSGALLGKKLLQYYLYNSFDEDLKSRFDAQYKTSHEEILENVYRRPFPNRYLAGFAKFLGENRGHFIIENILEDGLNEFFFNHIYKYSESWTHPLHFTGSIAWNFRDILKELCELYELQLGRILRSPMEGLMAYHQ</sequence>
<dbReference type="STRING" id="104663.SAMN04488121_105350"/>
<evidence type="ECO:0000313" key="1">
    <source>
        <dbReference type="EMBL" id="SDG64827.1"/>
    </source>
</evidence>
<dbReference type="EMBL" id="FNBN01000005">
    <property type="protein sequence ID" value="SDG64827.1"/>
    <property type="molecule type" value="Genomic_DNA"/>
</dbReference>
<gene>
    <name evidence="1" type="ORF">SAMN04488121_105350</name>
</gene>
<dbReference type="AlphaFoldDB" id="A0A1G7VYK9"/>
<dbReference type="Proteomes" id="UP000199045">
    <property type="component" value="Unassembled WGS sequence"/>
</dbReference>
<dbReference type="Gene3D" id="1.10.720.160">
    <property type="match status" value="1"/>
</dbReference>
<dbReference type="OrthoDB" id="871343at2"/>
<reference evidence="1 2" key="1">
    <citation type="submission" date="2016-10" db="EMBL/GenBank/DDBJ databases">
        <authorList>
            <person name="de Groot N.N."/>
        </authorList>
    </citation>
    <scope>NUCLEOTIDE SEQUENCE [LARGE SCALE GENOMIC DNA]</scope>
    <source>
        <strain evidence="1 2">DSM 527</strain>
    </source>
</reference>
<protein>
    <submittedName>
        <fullName evidence="1">BadF-type ATPase</fullName>
    </submittedName>
</protein>
<name>A0A1G7VYK9_CHIFI</name>
<dbReference type="RefSeq" id="WP_089834990.1">
    <property type="nucleotide sequence ID" value="NZ_FNBN01000005.1"/>
</dbReference>
<dbReference type="PANTHER" id="PTHR43190">
    <property type="entry name" value="N-ACETYL-D-GLUCOSAMINE KINASE"/>
    <property type="match status" value="1"/>
</dbReference>
<dbReference type="Gene3D" id="3.30.420.40">
    <property type="match status" value="2"/>
</dbReference>
<dbReference type="InterPro" id="IPR043129">
    <property type="entry name" value="ATPase_NBD"/>
</dbReference>
<accession>A0A1G7VYK9</accession>
<dbReference type="InterPro" id="IPR052519">
    <property type="entry name" value="Euk-type_GlcNAc_Kinase"/>
</dbReference>
<evidence type="ECO:0000313" key="2">
    <source>
        <dbReference type="Proteomes" id="UP000199045"/>
    </source>
</evidence>
<organism evidence="1 2">
    <name type="scientific">Chitinophaga filiformis</name>
    <name type="common">Myxococcus filiformis</name>
    <name type="synonym">Flexibacter filiformis</name>
    <dbReference type="NCBI Taxonomy" id="104663"/>
    <lineage>
        <taxon>Bacteria</taxon>
        <taxon>Pseudomonadati</taxon>
        <taxon>Bacteroidota</taxon>
        <taxon>Chitinophagia</taxon>
        <taxon>Chitinophagales</taxon>
        <taxon>Chitinophagaceae</taxon>
        <taxon>Chitinophaga</taxon>
    </lineage>
</organism>
<dbReference type="SUPFAM" id="SSF53067">
    <property type="entry name" value="Actin-like ATPase domain"/>
    <property type="match status" value="2"/>
</dbReference>
<dbReference type="CDD" id="cd24079">
    <property type="entry name" value="ASKHA_NBD_PG1100-like"/>
    <property type="match status" value="1"/>
</dbReference>